<protein>
    <recommendedName>
        <fullName evidence="4">Lipoprotein</fullName>
    </recommendedName>
</protein>
<comment type="caution">
    <text evidence="2">The sequence shown here is derived from an EMBL/GenBank/DDBJ whole genome shotgun (WGS) entry which is preliminary data.</text>
</comment>
<feature type="signal peptide" evidence="1">
    <location>
        <begin position="1"/>
        <end position="23"/>
    </location>
</feature>
<sequence length="173" mass="19078">MKTNNIFSKIFKALALVSLSVFLVNCSKDNKSSTTNTGYVMQNGICYQNVNGQLIQQANTSLCYNSGSGYVMQNGLCYQNINGQLIQQANTSLCYTNTGSYVYQNGMCYQYVNGQYIQQANTSLCSGYNTGGYTSQVCSGYHTDGYQWVNCGVQFNCSGYTLMNQSGQITRCQ</sequence>
<dbReference type="AlphaFoldDB" id="A0A150WL10"/>
<evidence type="ECO:0000313" key="3">
    <source>
        <dbReference type="Proteomes" id="UP000075391"/>
    </source>
</evidence>
<accession>A0A150WL10</accession>
<name>A0A150WL10_BDEBC</name>
<feature type="chain" id="PRO_5007572820" description="Lipoprotein" evidence="1">
    <location>
        <begin position="24"/>
        <end position="173"/>
    </location>
</feature>
<proteinExistence type="predicted"/>
<evidence type="ECO:0008006" key="4">
    <source>
        <dbReference type="Google" id="ProtNLM"/>
    </source>
</evidence>
<keyword evidence="1" id="KW-0732">Signal</keyword>
<dbReference type="EMBL" id="LUKF01000012">
    <property type="protein sequence ID" value="KYG64586.1"/>
    <property type="molecule type" value="Genomic_DNA"/>
</dbReference>
<organism evidence="2 3">
    <name type="scientific">Bdellovibrio bacteriovorus</name>
    <dbReference type="NCBI Taxonomy" id="959"/>
    <lineage>
        <taxon>Bacteria</taxon>
        <taxon>Pseudomonadati</taxon>
        <taxon>Bdellovibrionota</taxon>
        <taxon>Bdellovibrionia</taxon>
        <taxon>Bdellovibrionales</taxon>
        <taxon>Pseudobdellovibrionaceae</taxon>
        <taxon>Bdellovibrio</taxon>
    </lineage>
</organism>
<reference evidence="2 3" key="1">
    <citation type="submission" date="2016-03" db="EMBL/GenBank/DDBJ databases">
        <authorList>
            <person name="Ploux O."/>
        </authorList>
    </citation>
    <scope>NUCLEOTIDE SEQUENCE [LARGE SCALE GENOMIC DNA]</scope>
    <source>
        <strain evidence="2 3">BER2</strain>
    </source>
</reference>
<dbReference type="RefSeq" id="WP_063243556.1">
    <property type="nucleotide sequence ID" value="NZ_CP168967.1"/>
</dbReference>
<dbReference type="OrthoDB" id="5292623at2"/>
<dbReference type="Proteomes" id="UP000075391">
    <property type="component" value="Unassembled WGS sequence"/>
</dbReference>
<gene>
    <name evidence="2" type="ORF">AZI85_04025</name>
</gene>
<evidence type="ECO:0000256" key="1">
    <source>
        <dbReference type="SAM" id="SignalP"/>
    </source>
</evidence>
<evidence type="ECO:0000313" key="2">
    <source>
        <dbReference type="EMBL" id="KYG64586.1"/>
    </source>
</evidence>